<evidence type="ECO:0000313" key="2">
    <source>
        <dbReference type="EMBL" id="EFO87336.1"/>
    </source>
</evidence>
<dbReference type="STRING" id="31234.E3N5U2"/>
<accession>E3N5U2</accession>
<reference evidence="2" key="1">
    <citation type="submission" date="2007-07" db="EMBL/GenBank/DDBJ databases">
        <title>PCAP assembly of the Caenorhabditis remanei genome.</title>
        <authorList>
            <consortium name="The Caenorhabditis remanei Sequencing Consortium"/>
            <person name="Wilson R.K."/>
        </authorList>
    </citation>
    <scope>NUCLEOTIDE SEQUENCE [LARGE SCALE GENOMIC DNA]</scope>
    <source>
        <strain evidence="2">PB4641</strain>
    </source>
</reference>
<proteinExistence type="predicted"/>
<sequence length="216" mass="25231">MGQSQSSRRTKAEQEQFKLQNTTQTLPLKATGPVSKPAPKFKVSPPLKQMMKVSSCYPRDPYTNLQAPAGRLYVAPTDEYVFLKYSKAASDICDALQKLVVTFNEMKARYEDGKPINNNMLVFRIDLEEVHRHYDTFLRESAYKVDQLVQYRKDMGCKGFTDLLFFKFSYEKMLDARPPQFDEVKEMIDKQILYSTDLLDHVVKSFDRQNLHRYNK</sequence>
<evidence type="ECO:0000256" key="1">
    <source>
        <dbReference type="SAM" id="MobiDB-lite"/>
    </source>
</evidence>
<feature type="compositionally biased region" description="Polar residues" evidence="1">
    <location>
        <begin position="17"/>
        <end position="26"/>
    </location>
</feature>
<feature type="region of interest" description="Disordered" evidence="1">
    <location>
        <begin position="1"/>
        <end position="41"/>
    </location>
</feature>
<dbReference type="HOGENOM" id="CLU_1355767_0_0_1"/>
<dbReference type="FunCoup" id="E3N5U2">
    <property type="interactions" value="447"/>
</dbReference>
<keyword evidence="3" id="KW-1185">Reference proteome</keyword>
<dbReference type="OMA" id="QICETYE"/>
<dbReference type="AlphaFoldDB" id="E3N5U2"/>
<dbReference type="OrthoDB" id="5879448at2759"/>
<organism evidence="3">
    <name type="scientific">Caenorhabditis remanei</name>
    <name type="common">Caenorhabditis vulgaris</name>
    <dbReference type="NCBI Taxonomy" id="31234"/>
    <lineage>
        <taxon>Eukaryota</taxon>
        <taxon>Metazoa</taxon>
        <taxon>Ecdysozoa</taxon>
        <taxon>Nematoda</taxon>
        <taxon>Chromadorea</taxon>
        <taxon>Rhabditida</taxon>
        <taxon>Rhabditina</taxon>
        <taxon>Rhabditomorpha</taxon>
        <taxon>Rhabditoidea</taxon>
        <taxon>Rhabditidae</taxon>
        <taxon>Peloderinae</taxon>
        <taxon>Caenorhabditis</taxon>
    </lineage>
</organism>
<gene>
    <name evidence="2" type="ORF">CRE_31415</name>
</gene>
<dbReference type="eggNOG" id="ENOG502TJ4I">
    <property type="taxonomic scope" value="Eukaryota"/>
</dbReference>
<evidence type="ECO:0000313" key="3">
    <source>
        <dbReference type="Proteomes" id="UP000008281"/>
    </source>
</evidence>
<dbReference type="EMBL" id="DS268534">
    <property type="protein sequence ID" value="EFO87336.1"/>
    <property type="molecule type" value="Genomic_DNA"/>
</dbReference>
<dbReference type="Proteomes" id="UP000008281">
    <property type="component" value="Unassembled WGS sequence"/>
</dbReference>
<protein>
    <submittedName>
        <fullName evidence="2">Uncharacterized protein</fullName>
    </submittedName>
</protein>
<name>E3N5U2_CAERE</name>